<proteinExistence type="predicted"/>
<reference evidence="1 2" key="1">
    <citation type="journal article" date="2022" name="Int. J. Syst. Evol. Microbiol.">
        <title>Miniphocaeibacter halophilus sp. nov., an ammonium-tolerant acetate-producing bacterium isolated from a biogas system.</title>
        <authorList>
            <person name="Schnurer A."/>
            <person name="Singh A."/>
            <person name="Bi S."/>
            <person name="Qiao W."/>
            <person name="Westerholm M."/>
        </authorList>
    </citation>
    <scope>NUCLEOTIDE SEQUENCE [LARGE SCALE GENOMIC DNA]</scope>
    <source>
        <strain evidence="1 2">AMB_01</strain>
    </source>
</reference>
<sequence>MNNNNLSGCVELLTIEDKIKLESFNKIGELKVDVETISWINLQGGDFQKNIEVLNEKLNIHPLILGDIFEKTQRTKVEKYDDLIFMVLHLVKLDEKNENLIAYDDLYLFVKDKIIITLTRENNQLFSKLNKKLLISNKENFNSANKLLFSIIYEIVENYYDVFEEIEVKIDKLDSELIKNSDYDIIDELYLLRRNMIYMIKYVTPLKNLVEYIYDISEEKKERQTKYYYRDINDSIDDIIESIEVYKELASNMIDIVNNMVSDKTNDITKILTIWSTIFLPTTFLSGVFGMNFRYMRGLEWEYSYPIFWLISIILMIIMIIYFKKKKWF</sequence>
<dbReference type="Proteomes" id="UP000595814">
    <property type="component" value="Chromosome"/>
</dbReference>
<dbReference type="EMBL" id="CP066744">
    <property type="protein sequence ID" value="QQK08555.1"/>
    <property type="molecule type" value="Genomic_DNA"/>
</dbReference>
<accession>A0AC61MSA2</accession>
<protein>
    <submittedName>
        <fullName evidence="1">Magnesium/cobalt transporter CorA</fullName>
    </submittedName>
</protein>
<evidence type="ECO:0000313" key="2">
    <source>
        <dbReference type="Proteomes" id="UP000595814"/>
    </source>
</evidence>
<keyword evidence="2" id="KW-1185">Reference proteome</keyword>
<gene>
    <name evidence="1" type="primary">corA</name>
    <name evidence="1" type="ORF">JFY71_03175</name>
</gene>
<organism evidence="1 2">
    <name type="scientific">Miniphocaeibacter halophilus</name>
    <dbReference type="NCBI Taxonomy" id="2931922"/>
    <lineage>
        <taxon>Bacteria</taxon>
        <taxon>Bacillati</taxon>
        <taxon>Bacillota</taxon>
        <taxon>Tissierellia</taxon>
        <taxon>Tissierellales</taxon>
        <taxon>Peptoniphilaceae</taxon>
        <taxon>Miniphocaeibacter</taxon>
    </lineage>
</organism>
<name>A0AC61MSA2_9FIRM</name>
<evidence type="ECO:0000313" key="1">
    <source>
        <dbReference type="EMBL" id="QQK08555.1"/>
    </source>
</evidence>